<dbReference type="RefSeq" id="WP_256617842.1">
    <property type="nucleotide sequence ID" value="NZ_JANIBC010000001.1"/>
</dbReference>
<dbReference type="FunFam" id="1.10.10.10:FF:000001">
    <property type="entry name" value="LysR family transcriptional regulator"/>
    <property type="match status" value="1"/>
</dbReference>
<evidence type="ECO:0000256" key="4">
    <source>
        <dbReference type="ARBA" id="ARBA00023163"/>
    </source>
</evidence>
<gene>
    <name evidence="6" type="ORF">NOG11_01420</name>
</gene>
<dbReference type="Pfam" id="PF00126">
    <property type="entry name" value="HTH_1"/>
    <property type="match status" value="1"/>
</dbReference>
<dbReference type="PANTHER" id="PTHR30537:SF5">
    <property type="entry name" value="HTH-TYPE TRANSCRIPTIONAL ACTIVATOR TTDR-RELATED"/>
    <property type="match status" value="1"/>
</dbReference>
<keyword evidence="4" id="KW-0804">Transcription</keyword>
<evidence type="ECO:0000256" key="1">
    <source>
        <dbReference type="ARBA" id="ARBA00009437"/>
    </source>
</evidence>
<dbReference type="InterPro" id="IPR036390">
    <property type="entry name" value="WH_DNA-bd_sf"/>
</dbReference>
<organism evidence="6 7">
    <name type="scientific">Parvularcula maris</name>
    <dbReference type="NCBI Taxonomy" id="2965077"/>
    <lineage>
        <taxon>Bacteria</taxon>
        <taxon>Pseudomonadati</taxon>
        <taxon>Pseudomonadota</taxon>
        <taxon>Alphaproteobacteria</taxon>
        <taxon>Parvularculales</taxon>
        <taxon>Parvularculaceae</taxon>
        <taxon>Parvularcula</taxon>
    </lineage>
</organism>
<dbReference type="SUPFAM" id="SSF53850">
    <property type="entry name" value="Periplasmic binding protein-like II"/>
    <property type="match status" value="1"/>
</dbReference>
<dbReference type="Proteomes" id="UP001142610">
    <property type="component" value="Unassembled WGS sequence"/>
</dbReference>
<dbReference type="EMBL" id="JANIBC010000001">
    <property type="protein sequence ID" value="MCQ8184036.1"/>
    <property type="molecule type" value="Genomic_DNA"/>
</dbReference>
<evidence type="ECO:0000313" key="7">
    <source>
        <dbReference type="Proteomes" id="UP001142610"/>
    </source>
</evidence>
<keyword evidence="7" id="KW-1185">Reference proteome</keyword>
<dbReference type="Gene3D" id="1.10.10.10">
    <property type="entry name" value="Winged helix-like DNA-binding domain superfamily/Winged helix DNA-binding domain"/>
    <property type="match status" value="1"/>
</dbReference>
<evidence type="ECO:0000256" key="2">
    <source>
        <dbReference type="ARBA" id="ARBA00023015"/>
    </source>
</evidence>
<dbReference type="PROSITE" id="PS50931">
    <property type="entry name" value="HTH_LYSR"/>
    <property type="match status" value="1"/>
</dbReference>
<dbReference type="PANTHER" id="PTHR30537">
    <property type="entry name" value="HTH-TYPE TRANSCRIPTIONAL REGULATOR"/>
    <property type="match status" value="1"/>
</dbReference>
<dbReference type="Gene3D" id="3.40.190.290">
    <property type="match status" value="1"/>
</dbReference>
<dbReference type="InterPro" id="IPR005119">
    <property type="entry name" value="LysR_subst-bd"/>
</dbReference>
<dbReference type="InterPro" id="IPR058163">
    <property type="entry name" value="LysR-type_TF_proteobact-type"/>
</dbReference>
<dbReference type="SUPFAM" id="SSF46785">
    <property type="entry name" value="Winged helix' DNA-binding domain"/>
    <property type="match status" value="1"/>
</dbReference>
<name>A0A9X2RHL2_9PROT</name>
<dbReference type="Pfam" id="PF03466">
    <property type="entry name" value="LysR_substrate"/>
    <property type="match status" value="1"/>
</dbReference>
<evidence type="ECO:0000259" key="5">
    <source>
        <dbReference type="PROSITE" id="PS50931"/>
    </source>
</evidence>
<dbReference type="InterPro" id="IPR000847">
    <property type="entry name" value="LysR_HTH_N"/>
</dbReference>
<keyword evidence="3" id="KW-0238">DNA-binding</keyword>
<evidence type="ECO:0000256" key="3">
    <source>
        <dbReference type="ARBA" id="ARBA00023125"/>
    </source>
</evidence>
<evidence type="ECO:0000313" key="6">
    <source>
        <dbReference type="EMBL" id="MCQ8184036.1"/>
    </source>
</evidence>
<dbReference type="AlphaFoldDB" id="A0A9X2RHL2"/>
<proteinExistence type="inferred from homology"/>
<dbReference type="CDD" id="cd08422">
    <property type="entry name" value="PBP2_CrgA_like"/>
    <property type="match status" value="1"/>
</dbReference>
<comment type="similarity">
    <text evidence="1">Belongs to the LysR transcriptional regulatory family.</text>
</comment>
<sequence length="299" mass="32667">MDAARDMATFQALARTGTISAAAHELGVAPSAVSRRLKALEARLGTELVRRSTRALVLTPAGEAYLERSKKLLSSIDALEEEMREESLGIAGPIKLAAPLSFGLGELPGPIERFLTEHPAVTLELDLRDDQVDLVREGFDLALRIGELPASSLIAKRICSIPIQVGASESFLKQHGEPKSPADLDGLPGLVYANAQRGDVLRYTGEDGEEGRVQLTRRVVANNGDMLASLAAGGHGIYHAPDFIMRRYFEDRSLVHLFPEQDWGEVTLQAVWPPTHHQPIRVRTLINFLAMELTRSPKA</sequence>
<reference evidence="6" key="1">
    <citation type="submission" date="2022-07" db="EMBL/GenBank/DDBJ databases">
        <title>Parvularcula maris sp. nov., an algicidal bacterium isolated from seawater.</title>
        <authorList>
            <person name="Li F."/>
        </authorList>
    </citation>
    <scope>NUCLEOTIDE SEQUENCE</scope>
    <source>
        <strain evidence="6">BGMRC 0090</strain>
    </source>
</reference>
<comment type="caution">
    <text evidence="6">The sequence shown here is derived from an EMBL/GenBank/DDBJ whole genome shotgun (WGS) entry which is preliminary data.</text>
</comment>
<accession>A0A9X2RHL2</accession>
<dbReference type="InterPro" id="IPR036388">
    <property type="entry name" value="WH-like_DNA-bd_sf"/>
</dbReference>
<protein>
    <submittedName>
        <fullName evidence="6">LysR family transcriptional regulator</fullName>
    </submittedName>
</protein>
<dbReference type="GO" id="GO:0003677">
    <property type="term" value="F:DNA binding"/>
    <property type="evidence" value="ECO:0007669"/>
    <property type="project" value="UniProtKB-KW"/>
</dbReference>
<feature type="domain" description="HTH lysR-type" evidence="5">
    <location>
        <begin position="1"/>
        <end position="59"/>
    </location>
</feature>
<keyword evidence="2" id="KW-0805">Transcription regulation</keyword>
<dbReference type="GO" id="GO:0003700">
    <property type="term" value="F:DNA-binding transcription factor activity"/>
    <property type="evidence" value="ECO:0007669"/>
    <property type="project" value="InterPro"/>
</dbReference>